<feature type="transmembrane region" description="Helical" evidence="11">
    <location>
        <begin position="72"/>
        <end position="93"/>
    </location>
</feature>
<evidence type="ECO:0000256" key="1">
    <source>
        <dbReference type="ARBA" id="ARBA00000085"/>
    </source>
</evidence>
<keyword evidence="11" id="KW-0812">Transmembrane</keyword>
<feature type="coiled-coil region" evidence="9">
    <location>
        <begin position="165"/>
        <end position="192"/>
    </location>
</feature>
<reference evidence="13 14" key="1">
    <citation type="submission" date="2019-06" db="EMBL/GenBank/DDBJ databases">
        <title>Sequencing the genomes of 1000 actinobacteria strains.</title>
        <authorList>
            <person name="Klenk H.-P."/>
        </authorList>
    </citation>
    <scope>NUCLEOTIDE SEQUENCE [LARGE SCALE GENOMIC DNA]</scope>
    <source>
        <strain evidence="13 14">DSM 4813</strain>
    </source>
</reference>
<keyword evidence="14" id="KW-1185">Reference proteome</keyword>
<dbReference type="CDD" id="cd16917">
    <property type="entry name" value="HATPase_UhpB-NarQ-NarX-like"/>
    <property type="match status" value="1"/>
</dbReference>
<feature type="transmembrane region" description="Helical" evidence="11">
    <location>
        <begin position="145"/>
        <end position="164"/>
    </location>
</feature>
<proteinExistence type="predicted"/>
<evidence type="ECO:0000256" key="4">
    <source>
        <dbReference type="ARBA" id="ARBA00022679"/>
    </source>
</evidence>
<comment type="caution">
    <text evidence="13">The sequence shown here is derived from an EMBL/GenBank/DDBJ whole genome shotgun (WGS) entry which is preliminary data.</text>
</comment>
<comment type="catalytic activity">
    <reaction evidence="1">
        <text>ATP + protein L-histidine = ADP + protein N-phospho-L-histidine.</text>
        <dbReference type="EC" id="2.7.13.3"/>
    </reaction>
</comment>
<keyword evidence="11" id="KW-1133">Transmembrane helix</keyword>
<organism evidence="13 14">
    <name type="scientific">Rarobacter faecitabidus</name>
    <dbReference type="NCBI Taxonomy" id="13243"/>
    <lineage>
        <taxon>Bacteria</taxon>
        <taxon>Bacillati</taxon>
        <taxon>Actinomycetota</taxon>
        <taxon>Actinomycetes</taxon>
        <taxon>Micrococcales</taxon>
        <taxon>Rarobacteraceae</taxon>
        <taxon>Rarobacter</taxon>
    </lineage>
</organism>
<evidence type="ECO:0000256" key="11">
    <source>
        <dbReference type="SAM" id="Phobius"/>
    </source>
</evidence>
<feature type="domain" description="Histidine kinase/HSP90-like ATPase" evidence="12">
    <location>
        <begin position="321"/>
        <end position="416"/>
    </location>
</feature>
<dbReference type="EC" id="2.7.13.3" evidence="2"/>
<keyword evidence="3" id="KW-0597">Phosphoprotein</keyword>
<dbReference type="InterPro" id="IPR036890">
    <property type="entry name" value="HATPase_C_sf"/>
</dbReference>
<evidence type="ECO:0000256" key="5">
    <source>
        <dbReference type="ARBA" id="ARBA00022741"/>
    </source>
</evidence>
<dbReference type="GO" id="GO:0016020">
    <property type="term" value="C:membrane"/>
    <property type="evidence" value="ECO:0007669"/>
    <property type="project" value="InterPro"/>
</dbReference>
<evidence type="ECO:0000256" key="7">
    <source>
        <dbReference type="ARBA" id="ARBA00022840"/>
    </source>
</evidence>
<dbReference type="Pfam" id="PF07730">
    <property type="entry name" value="HisKA_3"/>
    <property type="match status" value="1"/>
</dbReference>
<dbReference type="GO" id="GO:0000155">
    <property type="term" value="F:phosphorelay sensor kinase activity"/>
    <property type="evidence" value="ECO:0007669"/>
    <property type="project" value="InterPro"/>
</dbReference>
<evidence type="ECO:0000256" key="10">
    <source>
        <dbReference type="SAM" id="MobiDB-lite"/>
    </source>
</evidence>
<evidence type="ECO:0000259" key="12">
    <source>
        <dbReference type="SMART" id="SM00387"/>
    </source>
</evidence>
<keyword evidence="6 13" id="KW-0418">Kinase</keyword>
<keyword evidence="9" id="KW-0175">Coiled coil</keyword>
<dbReference type="EMBL" id="VFOS01000001">
    <property type="protein sequence ID" value="TQL63865.1"/>
    <property type="molecule type" value="Genomic_DNA"/>
</dbReference>
<feature type="transmembrane region" description="Helical" evidence="11">
    <location>
        <begin position="12"/>
        <end position="34"/>
    </location>
</feature>
<evidence type="ECO:0000256" key="6">
    <source>
        <dbReference type="ARBA" id="ARBA00022777"/>
    </source>
</evidence>
<dbReference type="InterPro" id="IPR055558">
    <property type="entry name" value="DUF7134"/>
</dbReference>
<dbReference type="InterPro" id="IPR003594">
    <property type="entry name" value="HATPase_dom"/>
</dbReference>
<dbReference type="InterPro" id="IPR050482">
    <property type="entry name" value="Sensor_HK_TwoCompSys"/>
</dbReference>
<feature type="transmembrane region" description="Helical" evidence="11">
    <location>
        <begin position="113"/>
        <end position="133"/>
    </location>
</feature>
<dbReference type="PANTHER" id="PTHR24421:SF10">
    <property type="entry name" value="NITRATE_NITRITE SENSOR PROTEIN NARQ"/>
    <property type="match status" value="1"/>
</dbReference>
<feature type="region of interest" description="Disordered" evidence="10">
    <location>
        <begin position="400"/>
        <end position="426"/>
    </location>
</feature>
<keyword evidence="11" id="KW-0472">Membrane</keyword>
<protein>
    <recommendedName>
        <fullName evidence="2">histidine kinase</fullName>
        <ecNumber evidence="2">2.7.13.3</ecNumber>
    </recommendedName>
</protein>
<feature type="region of interest" description="Disordered" evidence="10">
    <location>
        <begin position="266"/>
        <end position="287"/>
    </location>
</feature>
<accession>A0A542ZU29</accession>
<name>A0A542ZU29_RARFA</name>
<evidence type="ECO:0000256" key="2">
    <source>
        <dbReference type="ARBA" id="ARBA00012438"/>
    </source>
</evidence>
<dbReference type="Proteomes" id="UP000315389">
    <property type="component" value="Unassembled WGS sequence"/>
</dbReference>
<dbReference type="GO" id="GO:0005524">
    <property type="term" value="F:ATP binding"/>
    <property type="evidence" value="ECO:0007669"/>
    <property type="project" value="UniProtKB-KW"/>
</dbReference>
<keyword evidence="8" id="KW-0902">Two-component regulatory system</keyword>
<evidence type="ECO:0000313" key="13">
    <source>
        <dbReference type="EMBL" id="TQL63865.1"/>
    </source>
</evidence>
<dbReference type="PANTHER" id="PTHR24421">
    <property type="entry name" value="NITRATE/NITRITE SENSOR PROTEIN NARX-RELATED"/>
    <property type="match status" value="1"/>
</dbReference>
<evidence type="ECO:0000256" key="8">
    <source>
        <dbReference type="ARBA" id="ARBA00023012"/>
    </source>
</evidence>
<evidence type="ECO:0000313" key="14">
    <source>
        <dbReference type="Proteomes" id="UP000315389"/>
    </source>
</evidence>
<dbReference type="Pfam" id="PF02518">
    <property type="entry name" value="HATPase_c"/>
    <property type="match status" value="1"/>
</dbReference>
<dbReference type="AlphaFoldDB" id="A0A542ZU29"/>
<dbReference type="GO" id="GO:0046983">
    <property type="term" value="F:protein dimerization activity"/>
    <property type="evidence" value="ECO:0007669"/>
    <property type="project" value="InterPro"/>
</dbReference>
<dbReference type="SUPFAM" id="SSF55874">
    <property type="entry name" value="ATPase domain of HSP90 chaperone/DNA topoisomerase II/histidine kinase"/>
    <property type="match status" value="1"/>
</dbReference>
<evidence type="ECO:0000256" key="9">
    <source>
        <dbReference type="SAM" id="Coils"/>
    </source>
</evidence>
<dbReference type="Gene3D" id="1.20.5.1930">
    <property type="match status" value="1"/>
</dbReference>
<sequence length="426" mass="44465">MSWPDRHRALADSVGAVLLALFSLITLTVVGVAGTYTALADANVAVFDRFFPVLITLGIVASLAIRRTRPVLSAAIIYSLALAHMLIGFPLILPADLLVPIALYSVTAYGTRLGYSIAVVGAGAGSIMVAIATMTVDGASSAQTAAFAVTVALIFLAAWAFGLVKRARIEQLNELNSRAVQLERERDEQAVLAATQERTRIAREMHDIVAHSLTVLVAQADGGRYSAAQDPAAAVRSLETIAEVGRAALADMRRLLGVLRADAPATGSRTSSPAYAREARPAATSPQPGIGAVEGLVEQVRAAGIRVSYGVTGRPRELPPGIGLVAYRIVQESLTNVMKHAGPDPSASVMLQWSASTMVVQVIDDGRGASATSDGAGQGVIGMQERIAMVGGTLRAGPRPGGGYQVRFTIPIPSDPAKEPSDDEQS</sequence>
<keyword evidence="4" id="KW-0808">Transferase</keyword>
<gene>
    <name evidence="13" type="ORF">FB461_0344</name>
</gene>
<keyword evidence="7" id="KW-0067">ATP-binding</keyword>
<feature type="transmembrane region" description="Helical" evidence="11">
    <location>
        <begin position="46"/>
        <end position="65"/>
    </location>
</feature>
<dbReference type="Gene3D" id="3.30.565.10">
    <property type="entry name" value="Histidine kinase-like ATPase, C-terminal domain"/>
    <property type="match status" value="1"/>
</dbReference>
<evidence type="ECO:0000256" key="3">
    <source>
        <dbReference type="ARBA" id="ARBA00022553"/>
    </source>
</evidence>
<dbReference type="InterPro" id="IPR011712">
    <property type="entry name" value="Sig_transdc_His_kin_sub3_dim/P"/>
</dbReference>
<dbReference type="Pfam" id="PF23539">
    <property type="entry name" value="DUF7134"/>
    <property type="match status" value="1"/>
</dbReference>
<keyword evidence="5" id="KW-0547">Nucleotide-binding</keyword>
<dbReference type="SMART" id="SM00387">
    <property type="entry name" value="HATPase_c"/>
    <property type="match status" value="1"/>
</dbReference>